<keyword evidence="1" id="KW-1133">Transmembrane helix</keyword>
<dbReference type="Proteomes" id="UP001597351">
    <property type="component" value="Unassembled WGS sequence"/>
</dbReference>
<comment type="caution">
    <text evidence="2">The sequence shown here is derived from an EMBL/GenBank/DDBJ whole genome shotgun (WGS) entry which is preliminary data.</text>
</comment>
<feature type="transmembrane region" description="Helical" evidence="1">
    <location>
        <begin position="6"/>
        <end position="26"/>
    </location>
</feature>
<feature type="transmembrane region" description="Helical" evidence="1">
    <location>
        <begin position="38"/>
        <end position="60"/>
    </location>
</feature>
<proteinExistence type="predicted"/>
<dbReference type="Pfam" id="PF05437">
    <property type="entry name" value="AzlD"/>
    <property type="match status" value="1"/>
</dbReference>
<evidence type="ECO:0000256" key="1">
    <source>
        <dbReference type="SAM" id="Phobius"/>
    </source>
</evidence>
<keyword evidence="3" id="KW-1185">Reference proteome</keyword>
<keyword evidence="1" id="KW-0812">Transmembrane</keyword>
<dbReference type="RefSeq" id="WP_343915737.1">
    <property type="nucleotide sequence ID" value="NZ_BAAAJT010000002.1"/>
</dbReference>
<reference evidence="3" key="1">
    <citation type="journal article" date="2019" name="Int. J. Syst. Evol. Microbiol.">
        <title>The Global Catalogue of Microorganisms (GCM) 10K type strain sequencing project: providing services to taxonomists for standard genome sequencing and annotation.</title>
        <authorList>
            <consortium name="The Broad Institute Genomics Platform"/>
            <consortium name="The Broad Institute Genome Sequencing Center for Infectious Disease"/>
            <person name="Wu L."/>
            <person name="Ma J."/>
        </authorList>
    </citation>
    <scope>NUCLEOTIDE SEQUENCE [LARGE SCALE GENOMIC DNA]</scope>
    <source>
        <strain evidence="3">CGMCC 1.12477</strain>
    </source>
</reference>
<evidence type="ECO:0000313" key="2">
    <source>
        <dbReference type="EMBL" id="MFD1945372.1"/>
    </source>
</evidence>
<dbReference type="EMBL" id="JBHUGD010000001">
    <property type="protein sequence ID" value="MFD1945372.1"/>
    <property type="molecule type" value="Genomic_DNA"/>
</dbReference>
<feature type="transmembrane region" description="Helical" evidence="1">
    <location>
        <begin position="66"/>
        <end position="83"/>
    </location>
</feature>
<gene>
    <name evidence="2" type="ORF">ACFSDE_01105</name>
</gene>
<organism evidence="2 3">
    <name type="scientific">Nocardioides aestuarii</name>
    <dbReference type="NCBI Taxonomy" id="252231"/>
    <lineage>
        <taxon>Bacteria</taxon>
        <taxon>Bacillati</taxon>
        <taxon>Actinomycetota</taxon>
        <taxon>Actinomycetes</taxon>
        <taxon>Propionibacteriales</taxon>
        <taxon>Nocardioidaceae</taxon>
        <taxon>Nocardioides</taxon>
    </lineage>
</organism>
<feature type="transmembrane region" description="Helical" evidence="1">
    <location>
        <begin position="88"/>
        <end position="106"/>
    </location>
</feature>
<dbReference type="InterPro" id="IPR008407">
    <property type="entry name" value="Brnchd-chn_aa_trnsp_AzlD"/>
</dbReference>
<evidence type="ECO:0000313" key="3">
    <source>
        <dbReference type="Proteomes" id="UP001597351"/>
    </source>
</evidence>
<name>A0ABW4TI01_9ACTN</name>
<sequence>MTLSETQVWVLIGALTLMGLLVKGIGPALVGGRALPRWASGVIAVMAPALLTALVLTAVLTDGRRLAAGADTVGVAVAALLLLRRAPLLVACLAAVVVTAGLRLLAG</sequence>
<keyword evidence="1" id="KW-0472">Membrane</keyword>
<accession>A0ABW4TI01</accession>
<protein>
    <submittedName>
        <fullName evidence="2">AzlD domain-containing protein</fullName>
    </submittedName>
</protein>